<dbReference type="Pfam" id="PF04324">
    <property type="entry name" value="Fer2_BFD"/>
    <property type="match status" value="1"/>
</dbReference>
<keyword evidence="5" id="KW-0408">Iron</keyword>
<dbReference type="GO" id="GO:0051537">
    <property type="term" value="F:2 iron, 2 sulfur cluster binding"/>
    <property type="evidence" value="ECO:0007669"/>
    <property type="project" value="UniProtKB-KW"/>
</dbReference>
<dbReference type="GO" id="GO:0046872">
    <property type="term" value="F:metal ion binding"/>
    <property type="evidence" value="ECO:0007669"/>
    <property type="project" value="UniProtKB-KW"/>
</dbReference>
<dbReference type="AlphaFoldDB" id="A0AA42CY01"/>
<keyword evidence="6" id="KW-0411">Iron-sulfur</keyword>
<comment type="cofactor">
    <cofactor evidence="7">
        <name>[2Fe-2S] cluster</name>
        <dbReference type="ChEBI" id="CHEBI:190135"/>
    </cofactor>
</comment>
<proteinExistence type="inferred from homology"/>
<sequence>MFVCLCKNVSDRQLKQAVEDGADSWRAVRLKTECATQCGKCACTAKGIVDDALAQKYADLGLGYAV</sequence>
<keyword evidence="12" id="KW-1185">Reference proteome</keyword>
<gene>
    <name evidence="11" type="ORF">OQ287_09755</name>
</gene>
<keyword evidence="4" id="KW-0249">Electron transport</keyword>
<comment type="similarity">
    <text evidence="9">Belongs to the Bfd family.</text>
</comment>
<evidence type="ECO:0000256" key="4">
    <source>
        <dbReference type="ARBA" id="ARBA00022982"/>
    </source>
</evidence>
<evidence type="ECO:0000259" key="10">
    <source>
        <dbReference type="Pfam" id="PF04324"/>
    </source>
</evidence>
<dbReference type="PANTHER" id="PTHR37424">
    <property type="entry name" value="BACTERIOFERRITIN-ASSOCIATED FERREDOXIN"/>
    <property type="match status" value="1"/>
</dbReference>
<evidence type="ECO:0000256" key="7">
    <source>
        <dbReference type="ARBA" id="ARBA00034078"/>
    </source>
</evidence>
<comment type="caution">
    <text evidence="11">The sequence shown here is derived from an EMBL/GenBank/DDBJ whole genome shotgun (WGS) entry which is preliminary data.</text>
</comment>
<feature type="domain" description="BFD-like [2Fe-2S]-binding" evidence="10">
    <location>
        <begin position="3"/>
        <end position="49"/>
    </location>
</feature>
<dbReference type="InterPro" id="IPR052371">
    <property type="entry name" value="BFD-associated_ferredoxin"/>
</dbReference>
<evidence type="ECO:0000256" key="6">
    <source>
        <dbReference type="ARBA" id="ARBA00023014"/>
    </source>
</evidence>
<dbReference type="PANTHER" id="PTHR37424:SF1">
    <property type="entry name" value="BACTERIOFERRITIN-ASSOCIATED FERREDOXIN"/>
    <property type="match status" value="1"/>
</dbReference>
<protein>
    <recommendedName>
        <fullName evidence="8">Bacterioferritin-associated ferredoxin</fullName>
    </recommendedName>
</protein>
<accession>A0AA42CY01</accession>
<keyword evidence="3" id="KW-0479">Metal-binding</keyword>
<keyword evidence="1" id="KW-0813">Transport</keyword>
<dbReference type="RefSeq" id="WP_250935622.1">
    <property type="nucleotide sequence ID" value="NZ_JAMLJK010000001.1"/>
</dbReference>
<dbReference type="Proteomes" id="UP001165678">
    <property type="component" value="Unassembled WGS sequence"/>
</dbReference>
<evidence type="ECO:0000256" key="1">
    <source>
        <dbReference type="ARBA" id="ARBA00022448"/>
    </source>
</evidence>
<evidence type="ECO:0000256" key="8">
    <source>
        <dbReference type="ARBA" id="ARBA00039386"/>
    </source>
</evidence>
<dbReference type="EMBL" id="JAPIVE010000002">
    <property type="protein sequence ID" value="MCX2524528.1"/>
    <property type="molecule type" value="Genomic_DNA"/>
</dbReference>
<evidence type="ECO:0000256" key="5">
    <source>
        <dbReference type="ARBA" id="ARBA00023004"/>
    </source>
</evidence>
<evidence type="ECO:0000256" key="9">
    <source>
        <dbReference type="ARBA" id="ARBA00046332"/>
    </source>
</evidence>
<evidence type="ECO:0000256" key="3">
    <source>
        <dbReference type="ARBA" id="ARBA00022723"/>
    </source>
</evidence>
<evidence type="ECO:0000256" key="2">
    <source>
        <dbReference type="ARBA" id="ARBA00022714"/>
    </source>
</evidence>
<name>A0AA42CY01_9GAMM</name>
<evidence type="ECO:0000313" key="12">
    <source>
        <dbReference type="Proteomes" id="UP001165678"/>
    </source>
</evidence>
<dbReference type="Gene3D" id="1.10.10.1100">
    <property type="entry name" value="BFD-like [2Fe-2S]-binding domain"/>
    <property type="match status" value="1"/>
</dbReference>
<organism evidence="11 12">
    <name type="scientific">Larsenimonas rhizosphaerae</name>
    <dbReference type="NCBI Taxonomy" id="2944682"/>
    <lineage>
        <taxon>Bacteria</taxon>
        <taxon>Pseudomonadati</taxon>
        <taxon>Pseudomonadota</taxon>
        <taxon>Gammaproteobacteria</taxon>
        <taxon>Oceanospirillales</taxon>
        <taxon>Halomonadaceae</taxon>
        <taxon>Larsenimonas</taxon>
    </lineage>
</organism>
<dbReference type="InterPro" id="IPR007419">
    <property type="entry name" value="BFD-like_2Fe2S-bd_dom"/>
</dbReference>
<dbReference type="InterPro" id="IPR041854">
    <property type="entry name" value="BFD-like_2Fe2S-bd_dom_sf"/>
</dbReference>
<keyword evidence="2" id="KW-0001">2Fe-2S</keyword>
<evidence type="ECO:0000313" key="11">
    <source>
        <dbReference type="EMBL" id="MCX2524528.1"/>
    </source>
</evidence>
<reference evidence="11" key="1">
    <citation type="submission" date="2022-11" db="EMBL/GenBank/DDBJ databases">
        <title>Larsenimonas rhizosphaerae sp. nov., isolated from a tidal mudflat.</title>
        <authorList>
            <person name="Lee S.D."/>
            <person name="Kim I.S."/>
        </authorList>
    </citation>
    <scope>NUCLEOTIDE SEQUENCE</scope>
    <source>
        <strain evidence="11">GH2-1</strain>
    </source>
</reference>